<gene>
    <name evidence="2" type="ordered locus">Pyrfu_1614</name>
</gene>
<evidence type="ECO:0000259" key="1">
    <source>
        <dbReference type="Pfam" id="PF18551"/>
    </source>
</evidence>
<sequence length="323" mass="36456">MTTVPSDIHDCLPPEALELLNLSDSLLDLLAAMASSNGVHAEPLPDEHKVMLAFDNKRVELTDALLLEKLGLAEKVVTDRVLRCPHCDYLWLDIKLQCPYCGSTNIEKVKMMQHIICGYIDLEYAFRRGEQLVCPHCSVNLTSENDYKILGTLYYCHSCHMRFHEPKVILKCRRCGKDFKPTDALYKPVHTLNLTERGKSIIENAIDIRIAIYRALIEANVEFKCNTKLTGATGLEHQVDFIVPRSMLAIDVVPKLVNDSEALLLLLKARDLTTAGMIKKYVIVSRLISESISSLLQRTPAIILIPEQLPSRIKERIHDIVSV</sequence>
<keyword evidence="3" id="KW-1185">Reference proteome</keyword>
<dbReference type="AlphaFoldDB" id="G0ECA1"/>
<accession>G0ECA1</accession>
<protein>
    <recommendedName>
        <fullName evidence="1">Thaumarchaeal output domain-containing protein</fullName>
    </recommendedName>
</protein>
<feature type="domain" description="Thaumarchaeal output" evidence="1">
    <location>
        <begin position="67"/>
        <end position="192"/>
    </location>
</feature>
<evidence type="ECO:0000313" key="2">
    <source>
        <dbReference type="EMBL" id="AEM39471.1"/>
    </source>
</evidence>
<proteinExistence type="predicted"/>
<dbReference type="SUPFAM" id="SSF144020">
    <property type="entry name" value="FdhE-like"/>
    <property type="match status" value="1"/>
</dbReference>
<dbReference type="InterPro" id="IPR040572">
    <property type="entry name" value="TackOD1"/>
</dbReference>
<evidence type="ECO:0000313" key="3">
    <source>
        <dbReference type="Proteomes" id="UP000001037"/>
    </source>
</evidence>
<reference evidence="2 3" key="1">
    <citation type="journal article" date="2011" name="Stand. Genomic Sci.">
        <title>Complete genome sequence of the hyperthermophilic chemolithoautotroph Pyrolobus fumarii type strain (1A).</title>
        <authorList>
            <person name="Anderson I."/>
            <person name="Goker M."/>
            <person name="Nolan M."/>
            <person name="Lucas S."/>
            <person name="Hammon N."/>
            <person name="Deshpande S."/>
            <person name="Cheng J.F."/>
            <person name="Tapia R."/>
            <person name="Han C."/>
            <person name="Goodwin L."/>
            <person name="Pitluck S."/>
            <person name="Huntemann M."/>
            <person name="Liolios K."/>
            <person name="Ivanova N."/>
            <person name="Pagani I."/>
            <person name="Mavromatis K."/>
            <person name="Ovchinikova G."/>
            <person name="Pati A."/>
            <person name="Chen A."/>
            <person name="Palaniappan K."/>
            <person name="Land M."/>
            <person name="Hauser L."/>
            <person name="Brambilla E.M."/>
            <person name="Huber H."/>
            <person name="Yasawong M."/>
            <person name="Rohde M."/>
            <person name="Spring S."/>
            <person name="Abt B."/>
            <person name="Sikorski J."/>
            <person name="Wirth R."/>
            <person name="Detter J.C."/>
            <person name="Woyke T."/>
            <person name="Bristow J."/>
            <person name="Eisen J.A."/>
            <person name="Markowitz V."/>
            <person name="Hugenholtz P."/>
            <person name="Kyrpides N.C."/>
            <person name="Klenk H.P."/>
            <person name="Lapidus A."/>
        </authorList>
    </citation>
    <scope>NUCLEOTIDE SEQUENCE [LARGE SCALE GENOMIC DNA]</scope>
    <source>
        <strain evidence="3">DSM 11204 / 1A</strain>
    </source>
</reference>
<dbReference type="Pfam" id="PF18551">
    <property type="entry name" value="TackOD1"/>
    <property type="match status" value="1"/>
</dbReference>
<name>G0ECA1_PYRF1</name>
<dbReference type="STRING" id="694429.Pyrfu_1614"/>
<dbReference type="eggNOG" id="arCOG06883">
    <property type="taxonomic scope" value="Archaea"/>
</dbReference>
<dbReference type="HOGENOM" id="CLU_859479_0_0_2"/>
<dbReference type="eggNOG" id="arCOG01063">
    <property type="taxonomic scope" value="Archaea"/>
</dbReference>
<dbReference type="KEGG" id="pfm:Pyrfu_1614"/>
<dbReference type="InterPro" id="IPR024064">
    <property type="entry name" value="FdhE-like_sf"/>
</dbReference>
<dbReference type="InParanoid" id="G0ECA1"/>
<dbReference type="Proteomes" id="UP000001037">
    <property type="component" value="Chromosome"/>
</dbReference>
<organism evidence="2 3">
    <name type="scientific">Pyrolobus fumarii (strain DSM 11204 / 1A)</name>
    <dbReference type="NCBI Taxonomy" id="694429"/>
    <lineage>
        <taxon>Archaea</taxon>
        <taxon>Thermoproteota</taxon>
        <taxon>Thermoprotei</taxon>
        <taxon>Desulfurococcales</taxon>
        <taxon>Pyrodictiaceae</taxon>
        <taxon>Pyrolobus</taxon>
    </lineage>
</organism>
<dbReference type="EMBL" id="CP002838">
    <property type="protein sequence ID" value="AEM39471.1"/>
    <property type="molecule type" value="Genomic_DNA"/>
</dbReference>